<gene>
    <name evidence="12" type="ORF">FEZ63_18845</name>
</gene>
<comment type="similarity">
    <text evidence="2">Belongs to the methyltransferase superfamily. L-isoaspartyl/D-aspartyl protein methyltransferase family.</text>
</comment>
<evidence type="ECO:0000256" key="3">
    <source>
        <dbReference type="ARBA" id="ARBA00011890"/>
    </source>
</evidence>
<evidence type="ECO:0000256" key="4">
    <source>
        <dbReference type="ARBA" id="ARBA00013346"/>
    </source>
</evidence>
<dbReference type="GO" id="GO:0004719">
    <property type="term" value="F:protein-L-isoaspartate (D-aspartate) O-methyltransferase activity"/>
    <property type="evidence" value="ECO:0007669"/>
    <property type="project" value="UniProtKB-EC"/>
</dbReference>
<dbReference type="RefSeq" id="WP_150947359.1">
    <property type="nucleotide sequence ID" value="NZ_VCMV01000036.1"/>
</dbReference>
<dbReference type="PANTHER" id="PTHR11579:SF0">
    <property type="entry name" value="PROTEIN-L-ISOASPARTATE(D-ASPARTATE) O-METHYLTRANSFERASE"/>
    <property type="match status" value="1"/>
</dbReference>
<dbReference type="EMBL" id="VCMV01000036">
    <property type="protein sequence ID" value="KAB0265381.1"/>
    <property type="molecule type" value="Genomic_DNA"/>
</dbReference>
<dbReference type="AlphaFoldDB" id="A0A5N3P6T9"/>
<dbReference type="GO" id="GO:0005737">
    <property type="term" value="C:cytoplasm"/>
    <property type="evidence" value="ECO:0007669"/>
    <property type="project" value="UniProtKB-SubCell"/>
</dbReference>
<evidence type="ECO:0000313" key="12">
    <source>
        <dbReference type="EMBL" id="KAB0265381.1"/>
    </source>
</evidence>
<evidence type="ECO:0000256" key="7">
    <source>
        <dbReference type="ARBA" id="ARBA00022679"/>
    </source>
</evidence>
<dbReference type="Proteomes" id="UP000325684">
    <property type="component" value="Unassembled WGS sequence"/>
</dbReference>
<evidence type="ECO:0000256" key="9">
    <source>
        <dbReference type="ARBA" id="ARBA00030757"/>
    </source>
</evidence>
<accession>A0A5N3P6T9</accession>
<protein>
    <recommendedName>
        <fullName evidence="4">Protein-L-isoaspartate O-methyltransferase</fullName>
        <ecNumber evidence="3">2.1.1.77</ecNumber>
    </recommendedName>
    <alternativeName>
        <fullName evidence="11">L-isoaspartyl protein carboxyl methyltransferase</fullName>
    </alternativeName>
    <alternativeName>
        <fullName evidence="9">Protein L-isoaspartyl methyltransferase</fullName>
    </alternativeName>
    <alternativeName>
        <fullName evidence="10">Protein-beta-aspartate methyltransferase</fullName>
    </alternativeName>
</protein>
<name>A0A5N3P6T9_9HYPH</name>
<dbReference type="InterPro" id="IPR000682">
    <property type="entry name" value="PCMT"/>
</dbReference>
<evidence type="ECO:0000313" key="13">
    <source>
        <dbReference type="Proteomes" id="UP000325684"/>
    </source>
</evidence>
<evidence type="ECO:0000256" key="5">
    <source>
        <dbReference type="ARBA" id="ARBA00022490"/>
    </source>
</evidence>
<dbReference type="GO" id="GO:0032259">
    <property type="term" value="P:methylation"/>
    <property type="evidence" value="ECO:0007669"/>
    <property type="project" value="UniProtKB-KW"/>
</dbReference>
<dbReference type="EC" id="2.1.1.77" evidence="3"/>
<proteinExistence type="inferred from homology"/>
<evidence type="ECO:0000256" key="6">
    <source>
        <dbReference type="ARBA" id="ARBA00022603"/>
    </source>
</evidence>
<comment type="subcellular location">
    <subcellularLocation>
        <location evidence="1">Cytoplasm</location>
    </subcellularLocation>
</comment>
<dbReference type="CDD" id="cd02440">
    <property type="entry name" value="AdoMet_MTases"/>
    <property type="match status" value="1"/>
</dbReference>
<comment type="caution">
    <text evidence="12">The sequence shown here is derived from an EMBL/GenBank/DDBJ whole genome shotgun (WGS) entry which is preliminary data.</text>
</comment>
<evidence type="ECO:0000256" key="2">
    <source>
        <dbReference type="ARBA" id="ARBA00005369"/>
    </source>
</evidence>
<organism evidence="12 13">
    <name type="scientific">Microvirga brassicacearum</name>
    <dbReference type="NCBI Taxonomy" id="2580413"/>
    <lineage>
        <taxon>Bacteria</taxon>
        <taxon>Pseudomonadati</taxon>
        <taxon>Pseudomonadota</taxon>
        <taxon>Alphaproteobacteria</taxon>
        <taxon>Hyphomicrobiales</taxon>
        <taxon>Methylobacteriaceae</taxon>
        <taxon>Microvirga</taxon>
    </lineage>
</organism>
<dbReference type="PANTHER" id="PTHR11579">
    <property type="entry name" value="PROTEIN-L-ISOASPARTATE O-METHYLTRANSFERASE"/>
    <property type="match status" value="1"/>
</dbReference>
<dbReference type="OrthoDB" id="9807766at2"/>
<keyword evidence="13" id="KW-1185">Reference proteome</keyword>
<keyword evidence="8" id="KW-0949">S-adenosyl-L-methionine</keyword>
<keyword evidence="5" id="KW-0963">Cytoplasm</keyword>
<dbReference type="SUPFAM" id="SSF53335">
    <property type="entry name" value="S-adenosyl-L-methionine-dependent methyltransferases"/>
    <property type="match status" value="1"/>
</dbReference>
<evidence type="ECO:0000256" key="1">
    <source>
        <dbReference type="ARBA" id="ARBA00004496"/>
    </source>
</evidence>
<reference evidence="12 13" key="1">
    <citation type="journal article" date="2019" name="Microorganisms">
        <title>Genome Insights into the Novel Species Microvirga brassicacearum, a Rapeseed Endophyte with Biotechnological Potential.</title>
        <authorList>
            <person name="Jimenez-Gomez A."/>
            <person name="Saati-Santamaria Z."/>
            <person name="Igual J.M."/>
            <person name="Rivas R."/>
            <person name="Mateos P.F."/>
            <person name="Garcia-Fraile P."/>
        </authorList>
    </citation>
    <scope>NUCLEOTIDE SEQUENCE [LARGE SCALE GENOMIC DNA]</scope>
    <source>
        <strain evidence="12 13">CDVBN77</strain>
    </source>
</reference>
<keyword evidence="6 12" id="KW-0489">Methyltransferase</keyword>
<evidence type="ECO:0000256" key="10">
    <source>
        <dbReference type="ARBA" id="ARBA00031323"/>
    </source>
</evidence>
<sequence length="275" mass="29666">MSKTGLERVRRHYAQSILRLAGVTDPRIEEVFATTPREAFLRGPPWTLIRAGFAWSSSDPADLYDDVLVAIDRPRGINNGEPALHAAWLAAVDPQPGETVIHVGAGTGYYTAMLARLVDPGGRVYAYEYEPDLAAEAARNLSPDGNVEVRAESAYGRPLPQADIIYVNAGVTAPDDFWLRALKLQGRLLFPWQPHGGWGPALLVTRLAGGYAAQPLMSVGFIGCSGTMPIEHGHPAPSGSGPPAPRAIWLRSDREPDSTAIAVYDEVWFSSDGIA</sequence>
<dbReference type="InterPro" id="IPR029063">
    <property type="entry name" value="SAM-dependent_MTases_sf"/>
</dbReference>
<dbReference type="Gene3D" id="3.40.50.150">
    <property type="entry name" value="Vaccinia Virus protein VP39"/>
    <property type="match status" value="1"/>
</dbReference>
<evidence type="ECO:0000256" key="11">
    <source>
        <dbReference type="ARBA" id="ARBA00031350"/>
    </source>
</evidence>
<dbReference type="Pfam" id="PF01135">
    <property type="entry name" value="PCMT"/>
    <property type="match status" value="1"/>
</dbReference>
<keyword evidence="7 12" id="KW-0808">Transferase</keyword>
<evidence type="ECO:0000256" key="8">
    <source>
        <dbReference type="ARBA" id="ARBA00022691"/>
    </source>
</evidence>